<dbReference type="Pfam" id="PF12704">
    <property type="entry name" value="MacB_PCD"/>
    <property type="match status" value="1"/>
</dbReference>
<dbReference type="InterPro" id="IPR038766">
    <property type="entry name" value="Membrane_comp_ABC_pdt"/>
</dbReference>
<sequence length="830" mass="90183">MRRYLFFIKYALRGLRRGGQRVLIAMLAVGFGVMSLITMGTIAQAMQNAMETSPELVIGGDLRISKSEMVSNEEISNLLGPMQAEGLITSYSPVSEFYEFMMRTADSSRIRYISRLFGVDPTTYPIAGDITIKEPANSTLSDLISELGTTVVTRDIADEYGLKVGDTMRLTSYDGEMSLAMPLTITGIVNDNPSHMGRHVYYSLETTEALFSETAIYDYVVVQTDHQEEAAAAIGEAGWFAQRADLQVIEQSSNDELFVFMVQGAGILGLLVGGIGIANTMQVLLTQRKHEVGILKTLGYSQQDMIFIFVLEAGLLGVVGSVVGALLSMVVANGIMQIFSSSSTLLMQWTPDPRLMGGGILIGIVTTVIFAMYAIVSVSSARPTVIFRRETRQGRSWRGIFTALGFYALLAIPFSGVTSLFLGSVIKGVGILLFALVGLVVLGIGLGILTWVILRIMPTFNFNLLRMARNNMRKRAFSMIFAMIALFVGVFTLGFAMTIIQVSLSEYSERNPEIEGYNLQVLADTDTAPEVVSALEAEGVEAVNARYSTSAGQLSFEGADNYWDNSALQIRSMPWDIDVLEGPELGSEIGVYVYAPDEIELNGEMSYTMPDGTVYSLPILGRYVSIGGTVLNNIYQPVISWETYESLGSPALNHVEVYAMADNARVQEIASTIGQAFPDVLTTNSIDLMEEVNGMFLNIFYFALSMSGLALLAGVMLIANVVSLAMMERRYEIGVMKAVGYTQSNVLLTIVLEYGLVGFVASIVGIVGVQAMITFITFTQSAAEGMLFIEPITAVIILIVGLGLTQVTALTAAWSPAKIRPLAILNERAS</sequence>
<feature type="transmembrane region" description="Helical" evidence="6">
    <location>
        <begin position="257"/>
        <end position="285"/>
    </location>
</feature>
<proteinExistence type="predicted"/>
<evidence type="ECO:0000256" key="5">
    <source>
        <dbReference type="ARBA" id="ARBA00023136"/>
    </source>
</evidence>
<keyword evidence="5 6" id="KW-0472">Membrane</keyword>
<feature type="transmembrane region" description="Helical" evidence="6">
    <location>
        <begin position="306"/>
        <end position="335"/>
    </location>
</feature>
<feature type="domain" description="MacB-like periplasmic core" evidence="8">
    <location>
        <begin position="23"/>
        <end position="234"/>
    </location>
</feature>
<feature type="transmembrane region" description="Helical" evidence="6">
    <location>
        <begin position="746"/>
        <end position="772"/>
    </location>
</feature>
<dbReference type="AlphaFoldDB" id="A0A7S8IFL1"/>
<feature type="transmembrane region" description="Helical" evidence="6">
    <location>
        <begin position="699"/>
        <end position="725"/>
    </location>
</feature>
<evidence type="ECO:0000313" key="9">
    <source>
        <dbReference type="EMBL" id="QPC83716.1"/>
    </source>
</evidence>
<evidence type="ECO:0000256" key="2">
    <source>
        <dbReference type="ARBA" id="ARBA00022475"/>
    </source>
</evidence>
<evidence type="ECO:0000256" key="3">
    <source>
        <dbReference type="ARBA" id="ARBA00022692"/>
    </source>
</evidence>
<keyword evidence="2" id="KW-1003">Cell membrane</keyword>
<evidence type="ECO:0000256" key="6">
    <source>
        <dbReference type="SAM" id="Phobius"/>
    </source>
</evidence>
<keyword evidence="4 6" id="KW-1133">Transmembrane helix</keyword>
<organism evidence="9 10">
    <name type="scientific">Phototrophicus methaneseepsis</name>
    <dbReference type="NCBI Taxonomy" id="2710758"/>
    <lineage>
        <taxon>Bacteria</taxon>
        <taxon>Bacillati</taxon>
        <taxon>Chloroflexota</taxon>
        <taxon>Candidatus Thermofontia</taxon>
        <taxon>Phototrophicales</taxon>
        <taxon>Phototrophicaceae</taxon>
        <taxon>Phototrophicus</taxon>
    </lineage>
</organism>
<comment type="subcellular location">
    <subcellularLocation>
        <location evidence="1">Cell membrane</location>
        <topology evidence="1">Multi-pass membrane protein</topology>
    </subcellularLocation>
</comment>
<keyword evidence="3 6" id="KW-0812">Transmembrane</keyword>
<feature type="transmembrane region" description="Helical" evidence="6">
    <location>
        <begin position="792"/>
        <end position="814"/>
    </location>
</feature>
<evidence type="ECO:0000259" key="8">
    <source>
        <dbReference type="Pfam" id="PF12704"/>
    </source>
</evidence>
<feature type="transmembrane region" description="Helical" evidence="6">
    <location>
        <begin position="399"/>
        <end position="422"/>
    </location>
</feature>
<dbReference type="PANTHER" id="PTHR30287:SF2">
    <property type="entry name" value="BLL1001 PROTEIN"/>
    <property type="match status" value="1"/>
</dbReference>
<feature type="transmembrane region" description="Helical" evidence="6">
    <location>
        <begin position="355"/>
        <end position="378"/>
    </location>
</feature>
<feature type="transmembrane region" description="Helical" evidence="6">
    <location>
        <begin position="21"/>
        <end position="43"/>
    </location>
</feature>
<evidence type="ECO:0000256" key="1">
    <source>
        <dbReference type="ARBA" id="ARBA00004651"/>
    </source>
</evidence>
<evidence type="ECO:0000259" key="7">
    <source>
        <dbReference type="Pfam" id="PF02687"/>
    </source>
</evidence>
<dbReference type="InterPro" id="IPR025857">
    <property type="entry name" value="MacB_PCD"/>
</dbReference>
<dbReference type="Proteomes" id="UP000594468">
    <property type="component" value="Chromosome"/>
</dbReference>
<name>A0A7S8IFL1_9CHLR</name>
<dbReference type="Pfam" id="PF02687">
    <property type="entry name" value="FtsX"/>
    <property type="match status" value="2"/>
</dbReference>
<accession>A0A7S8IFL1</accession>
<feature type="domain" description="ABC3 transporter permease C-terminal" evidence="7">
    <location>
        <begin position="266"/>
        <end position="380"/>
    </location>
</feature>
<dbReference type="KEGG" id="pmet:G4Y79_04870"/>
<protein>
    <submittedName>
        <fullName evidence="9">FtsX-like permease family protein</fullName>
    </submittedName>
</protein>
<dbReference type="GO" id="GO:0005886">
    <property type="term" value="C:plasma membrane"/>
    <property type="evidence" value="ECO:0007669"/>
    <property type="project" value="UniProtKB-SubCell"/>
</dbReference>
<dbReference type="EMBL" id="CP062983">
    <property type="protein sequence ID" value="QPC83716.1"/>
    <property type="molecule type" value="Genomic_DNA"/>
</dbReference>
<reference evidence="9 10" key="1">
    <citation type="submission" date="2020-02" db="EMBL/GenBank/DDBJ databases">
        <authorList>
            <person name="Zheng R.K."/>
            <person name="Sun C.M."/>
        </authorList>
    </citation>
    <scope>NUCLEOTIDE SEQUENCE [LARGE SCALE GENOMIC DNA]</scope>
    <source>
        <strain evidence="10">rifampicinis</strain>
    </source>
</reference>
<dbReference type="RefSeq" id="WP_195171780.1">
    <property type="nucleotide sequence ID" value="NZ_CP062983.1"/>
</dbReference>
<gene>
    <name evidence="9" type="ORF">G4Y79_04870</name>
</gene>
<feature type="transmembrane region" description="Helical" evidence="6">
    <location>
        <begin position="475"/>
        <end position="500"/>
    </location>
</feature>
<keyword evidence="10" id="KW-1185">Reference proteome</keyword>
<evidence type="ECO:0000256" key="4">
    <source>
        <dbReference type="ARBA" id="ARBA00022989"/>
    </source>
</evidence>
<feature type="domain" description="ABC3 transporter permease C-terminal" evidence="7">
    <location>
        <begin position="705"/>
        <end position="819"/>
    </location>
</feature>
<dbReference type="PANTHER" id="PTHR30287">
    <property type="entry name" value="MEMBRANE COMPONENT OF PREDICTED ABC SUPERFAMILY METABOLITE UPTAKE TRANSPORTER"/>
    <property type="match status" value="1"/>
</dbReference>
<dbReference type="InterPro" id="IPR003838">
    <property type="entry name" value="ABC3_permease_C"/>
</dbReference>
<evidence type="ECO:0000313" key="10">
    <source>
        <dbReference type="Proteomes" id="UP000594468"/>
    </source>
</evidence>
<feature type="transmembrane region" description="Helical" evidence="6">
    <location>
        <begin position="428"/>
        <end position="454"/>
    </location>
</feature>